<comment type="caution">
    <text evidence="1">The sequence shown here is derived from an EMBL/GenBank/DDBJ whole genome shotgun (WGS) entry which is preliminary data.</text>
</comment>
<sequence length="98" mass="11880">MDQGIQECIDHLKEIQDFMIDYVDGDDQENELDFFDKYKTYIDQQKLGILLHLLSKIPNNHHRSSHFFLRIEELLLYFKTEIISNFTIFNSKETKEFF</sequence>
<dbReference type="EMBL" id="JAPFFF010000031">
    <property type="protein sequence ID" value="KAK8844994.1"/>
    <property type="molecule type" value="Genomic_DNA"/>
</dbReference>
<name>A0ABR2HD82_9EUKA</name>
<evidence type="ECO:0000313" key="2">
    <source>
        <dbReference type="Proteomes" id="UP001470230"/>
    </source>
</evidence>
<gene>
    <name evidence="1" type="ORF">M9Y10_021167</name>
</gene>
<evidence type="ECO:0000313" key="1">
    <source>
        <dbReference type="EMBL" id="KAK8844994.1"/>
    </source>
</evidence>
<reference evidence="1 2" key="1">
    <citation type="submission" date="2024-04" db="EMBL/GenBank/DDBJ databases">
        <title>Tritrichomonas musculus Genome.</title>
        <authorList>
            <person name="Alves-Ferreira E."/>
            <person name="Grigg M."/>
            <person name="Lorenzi H."/>
            <person name="Galac M."/>
        </authorList>
    </citation>
    <scope>NUCLEOTIDE SEQUENCE [LARGE SCALE GENOMIC DNA]</scope>
    <source>
        <strain evidence="1 2">EAF2021</strain>
    </source>
</reference>
<accession>A0ABR2HD82</accession>
<dbReference type="Proteomes" id="UP001470230">
    <property type="component" value="Unassembled WGS sequence"/>
</dbReference>
<protein>
    <submittedName>
        <fullName evidence="1">Uncharacterized protein</fullName>
    </submittedName>
</protein>
<organism evidence="1 2">
    <name type="scientific">Tritrichomonas musculus</name>
    <dbReference type="NCBI Taxonomy" id="1915356"/>
    <lineage>
        <taxon>Eukaryota</taxon>
        <taxon>Metamonada</taxon>
        <taxon>Parabasalia</taxon>
        <taxon>Tritrichomonadida</taxon>
        <taxon>Tritrichomonadidae</taxon>
        <taxon>Tritrichomonas</taxon>
    </lineage>
</organism>
<keyword evidence="2" id="KW-1185">Reference proteome</keyword>
<proteinExistence type="predicted"/>